<accession>A0AAE1KWV6</accession>
<gene>
    <name evidence="2" type="ORF">Pcinc_008798</name>
</gene>
<evidence type="ECO:0000256" key="1">
    <source>
        <dbReference type="SAM" id="MobiDB-lite"/>
    </source>
</evidence>
<evidence type="ECO:0000313" key="3">
    <source>
        <dbReference type="Proteomes" id="UP001286313"/>
    </source>
</evidence>
<feature type="region of interest" description="Disordered" evidence="1">
    <location>
        <begin position="201"/>
        <end position="241"/>
    </location>
</feature>
<sequence length="272" mass="30221">MRRALHHLVASSARNCTRPTPHYHVLYTTIFPTNDALVSLPRLLRPHRQTSNAHTSSDWRPRCHGQASSSRIRRPCCHISAPSTTDRATPQARTSLTETSTTNLLTTPPRLSRSVTHNTPSLPRLSHPRPHGHARLATPLMCHRLHHVSRALAPTHSHARLSTTVTHQRIHAMQALAPPHAASVRARTCLATTRTRYQRVHHAGATAPPGTFSHTATPASRRRSRTTNTSTTLTPPKLASLRHSDASLQDITLPHAFSPHAYIRLTMPLRRP</sequence>
<feature type="compositionally biased region" description="Low complexity" evidence="1">
    <location>
        <begin position="93"/>
        <end position="113"/>
    </location>
</feature>
<keyword evidence="3" id="KW-1185">Reference proteome</keyword>
<feature type="compositionally biased region" description="Polar residues" evidence="1">
    <location>
        <begin position="81"/>
        <end position="92"/>
    </location>
</feature>
<dbReference type="EMBL" id="JAWQEG010000653">
    <property type="protein sequence ID" value="KAK3887033.1"/>
    <property type="molecule type" value="Genomic_DNA"/>
</dbReference>
<name>A0AAE1KWV6_PETCI</name>
<organism evidence="2 3">
    <name type="scientific">Petrolisthes cinctipes</name>
    <name type="common">Flat porcelain crab</name>
    <dbReference type="NCBI Taxonomy" id="88211"/>
    <lineage>
        <taxon>Eukaryota</taxon>
        <taxon>Metazoa</taxon>
        <taxon>Ecdysozoa</taxon>
        <taxon>Arthropoda</taxon>
        <taxon>Crustacea</taxon>
        <taxon>Multicrustacea</taxon>
        <taxon>Malacostraca</taxon>
        <taxon>Eumalacostraca</taxon>
        <taxon>Eucarida</taxon>
        <taxon>Decapoda</taxon>
        <taxon>Pleocyemata</taxon>
        <taxon>Anomura</taxon>
        <taxon>Galatheoidea</taxon>
        <taxon>Porcellanidae</taxon>
        <taxon>Petrolisthes</taxon>
    </lineage>
</organism>
<evidence type="ECO:0000313" key="2">
    <source>
        <dbReference type="EMBL" id="KAK3887033.1"/>
    </source>
</evidence>
<comment type="caution">
    <text evidence="2">The sequence shown here is derived from an EMBL/GenBank/DDBJ whole genome shotgun (WGS) entry which is preliminary data.</text>
</comment>
<proteinExistence type="predicted"/>
<protein>
    <submittedName>
        <fullName evidence="2">Uncharacterized protein</fullName>
    </submittedName>
</protein>
<feature type="region of interest" description="Disordered" evidence="1">
    <location>
        <begin position="80"/>
        <end position="131"/>
    </location>
</feature>
<feature type="compositionally biased region" description="Low complexity" evidence="1">
    <location>
        <begin position="226"/>
        <end position="236"/>
    </location>
</feature>
<dbReference type="Proteomes" id="UP001286313">
    <property type="component" value="Unassembled WGS sequence"/>
</dbReference>
<dbReference type="AlphaFoldDB" id="A0AAE1KWV6"/>
<reference evidence="2" key="1">
    <citation type="submission" date="2023-10" db="EMBL/GenBank/DDBJ databases">
        <title>Genome assemblies of two species of porcelain crab, Petrolisthes cinctipes and Petrolisthes manimaculis (Anomura: Porcellanidae).</title>
        <authorList>
            <person name="Angst P."/>
        </authorList>
    </citation>
    <scope>NUCLEOTIDE SEQUENCE</scope>
    <source>
        <strain evidence="2">PB745_01</strain>
        <tissue evidence="2">Gill</tissue>
    </source>
</reference>